<evidence type="ECO:0000313" key="6">
    <source>
        <dbReference type="EMBL" id="RTZ82775.1"/>
    </source>
</evidence>
<sequence length="142" mass="15901">MVTQNISGLHLKAGSHKVYEIHGCIREMRNLIIGERRPLPELWLKSTPTDEELSCWRPHVCFIGENYDEYPLTESVEACQSCEVVLIICTGGVIHTPVWLAERAQFSGAVVVNINPNPGKIDKVSELTFRGTASEYFQEASV</sequence>
<comment type="caution">
    <text evidence="6">The sequence shown here is derived from an EMBL/GenBank/DDBJ whole genome shotgun (WGS) entry which is preliminary data.</text>
</comment>
<dbReference type="InterPro" id="IPR026590">
    <property type="entry name" value="Ssirtuin_cat_dom"/>
</dbReference>
<keyword evidence="2" id="KW-0808">Transferase</keyword>
<comment type="caution">
    <text evidence="4">Lacks conserved residue(s) required for the propagation of feature annotation.</text>
</comment>
<dbReference type="AlphaFoldDB" id="A0A432GH82"/>
<dbReference type="GO" id="GO:0034979">
    <property type="term" value="F:NAD-dependent protein lysine deacetylase activity"/>
    <property type="evidence" value="ECO:0007669"/>
    <property type="project" value="UniProtKB-EC"/>
</dbReference>
<evidence type="ECO:0000313" key="7">
    <source>
        <dbReference type="Proteomes" id="UP000287917"/>
    </source>
</evidence>
<protein>
    <recommendedName>
        <fullName evidence="1">protein acetyllysine N-acetyltransferase</fullName>
        <ecNumber evidence="1">2.3.1.286</ecNumber>
    </recommendedName>
</protein>
<accession>A0A432GH82</accession>
<evidence type="ECO:0000256" key="1">
    <source>
        <dbReference type="ARBA" id="ARBA00012928"/>
    </source>
</evidence>
<proteinExistence type="predicted"/>
<dbReference type="PROSITE" id="PS50305">
    <property type="entry name" value="SIRTUIN"/>
    <property type="match status" value="1"/>
</dbReference>
<feature type="domain" description="Deacetylase sirtuin-type" evidence="5">
    <location>
        <begin position="1"/>
        <end position="142"/>
    </location>
</feature>
<evidence type="ECO:0000256" key="2">
    <source>
        <dbReference type="ARBA" id="ARBA00022679"/>
    </source>
</evidence>
<evidence type="ECO:0000256" key="3">
    <source>
        <dbReference type="ARBA" id="ARBA00023027"/>
    </source>
</evidence>
<evidence type="ECO:0000259" key="5">
    <source>
        <dbReference type="PROSITE" id="PS50305"/>
    </source>
</evidence>
<dbReference type="Gene3D" id="3.30.1600.10">
    <property type="entry name" value="SIR2/SIRT2 'Small Domain"/>
    <property type="match status" value="1"/>
</dbReference>
<dbReference type="Gene3D" id="3.40.50.1220">
    <property type="entry name" value="TPP-binding domain"/>
    <property type="match status" value="1"/>
</dbReference>
<keyword evidence="3" id="KW-0520">NAD</keyword>
<dbReference type="EMBL" id="QNZK01000319">
    <property type="protein sequence ID" value="RTZ82775.1"/>
    <property type="molecule type" value="Genomic_DNA"/>
</dbReference>
<dbReference type="InterPro" id="IPR029035">
    <property type="entry name" value="DHS-like_NAD/FAD-binding_dom"/>
</dbReference>
<dbReference type="Proteomes" id="UP000287917">
    <property type="component" value="Unassembled WGS sequence"/>
</dbReference>
<reference evidence="6 7" key="1">
    <citation type="submission" date="2018-06" db="EMBL/GenBank/DDBJ databases">
        <title>Combined omics and stable isotope probing to characterize newly discovered Mariana Back-Arc vent microbial communities.</title>
        <authorList>
            <person name="Trembath-Reichert E."/>
            <person name="Huber J.A."/>
        </authorList>
    </citation>
    <scope>NUCLEOTIDE SEQUENCE [LARGE SCALE GENOMIC DNA]</scope>
    <source>
        <strain evidence="6">MAG 58</strain>
    </source>
</reference>
<dbReference type="SUPFAM" id="SSF52467">
    <property type="entry name" value="DHS-like NAD/FAD-binding domain"/>
    <property type="match status" value="1"/>
</dbReference>
<dbReference type="InterPro" id="IPR003000">
    <property type="entry name" value="Sirtuin"/>
</dbReference>
<organism evidence="6 7">
    <name type="scientific">SAR324 cluster bacterium</name>
    <dbReference type="NCBI Taxonomy" id="2024889"/>
    <lineage>
        <taxon>Bacteria</taxon>
        <taxon>Deltaproteobacteria</taxon>
        <taxon>SAR324 cluster</taxon>
    </lineage>
</organism>
<name>A0A432GH82_9DELT</name>
<dbReference type="InterPro" id="IPR026591">
    <property type="entry name" value="Sirtuin_cat_small_dom_sf"/>
</dbReference>
<evidence type="ECO:0000256" key="4">
    <source>
        <dbReference type="PROSITE-ProRule" id="PRU00236"/>
    </source>
</evidence>
<dbReference type="EC" id="2.3.1.286" evidence="1"/>
<dbReference type="GO" id="GO:0070403">
    <property type="term" value="F:NAD+ binding"/>
    <property type="evidence" value="ECO:0007669"/>
    <property type="project" value="InterPro"/>
</dbReference>
<dbReference type="Pfam" id="PF02146">
    <property type="entry name" value="SIR2"/>
    <property type="match status" value="1"/>
</dbReference>
<gene>
    <name evidence="6" type="ORF">DSY96_09330</name>
</gene>